<accession>A0ABV7ZWL8</accession>
<dbReference type="SUPFAM" id="SSF63380">
    <property type="entry name" value="Riboflavin synthase domain-like"/>
    <property type="match status" value="2"/>
</dbReference>
<dbReference type="Proteomes" id="UP001595617">
    <property type="component" value="Unassembled WGS sequence"/>
</dbReference>
<evidence type="ECO:0000256" key="3">
    <source>
        <dbReference type="PROSITE-ProRule" id="PRU00524"/>
    </source>
</evidence>
<evidence type="ECO:0000259" key="4">
    <source>
        <dbReference type="PROSITE" id="PS51177"/>
    </source>
</evidence>
<dbReference type="InterPro" id="IPR017938">
    <property type="entry name" value="Riboflavin_synthase-like_b-brl"/>
</dbReference>
<dbReference type="NCBIfam" id="TIGR00187">
    <property type="entry name" value="ribE"/>
    <property type="match status" value="1"/>
</dbReference>
<dbReference type="NCBIfam" id="NF009566">
    <property type="entry name" value="PRK13020.1"/>
    <property type="match status" value="1"/>
</dbReference>
<dbReference type="PANTHER" id="PTHR21098:SF0">
    <property type="entry name" value="RIBOFLAVIN SYNTHASE"/>
    <property type="match status" value="1"/>
</dbReference>
<proteinExistence type="predicted"/>
<dbReference type="PIRSF" id="PIRSF000498">
    <property type="entry name" value="Riboflavin_syn_A"/>
    <property type="match status" value="1"/>
</dbReference>
<dbReference type="NCBIfam" id="NF006767">
    <property type="entry name" value="PRK09289.1"/>
    <property type="match status" value="1"/>
</dbReference>
<evidence type="ECO:0000256" key="2">
    <source>
        <dbReference type="NCBIfam" id="TIGR00187"/>
    </source>
</evidence>
<name>A0ABV7ZWL8_9GAMM</name>
<dbReference type="RefSeq" id="WP_380694907.1">
    <property type="nucleotide sequence ID" value="NZ_JBHRYR010000002.1"/>
</dbReference>
<keyword evidence="1" id="KW-0677">Repeat</keyword>
<sequence>MFTGIVQGKATVVQVAPDQDLVRLKVSFPEGKIEDVERGASVALNGVCLTVVGLQGNVVDFDVMQTSLQLTSLGQAKVGDSLNFERAMKGQDEVGGHLLSGHVATMGKVAKVDILGHGRLLTIDVPEALRPYLFSKGYIGVDGASLTIVDLTAEGFTVSLIPETLQLTNFGHAAAGMVVNIEIDSQTRAVVDTVERMLAQRGL</sequence>
<evidence type="ECO:0000256" key="1">
    <source>
        <dbReference type="ARBA" id="ARBA00022737"/>
    </source>
</evidence>
<comment type="caution">
    <text evidence="5">The sequence shown here is derived from an EMBL/GenBank/DDBJ whole genome shotgun (WGS) entry which is preliminary data.</text>
</comment>
<evidence type="ECO:0000313" key="6">
    <source>
        <dbReference type="Proteomes" id="UP001595617"/>
    </source>
</evidence>
<dbReference type="Pfam" id="PF00677">
    <property type="entry name" value="Lum_binding"/>
    <property type="match status" value="2"/>
</dbReference>
<dbReference type="CDD" id="cd00402">
    <property type="entry name" value="Riboflavin_synthase_like"/>
    <property type="match status" value="1"/>
</dbReference>
<feature type="domain" description="Lumazine-binding" evidence="4">
    <location>
        <begin position="1"/>
        <end position="97"/>
    </location>
</feature>
<feature type="repeat" description="Lumazine-binding" evidence="3">
    <location>
        <begin position="98"/>
        <end position="194"/>
    </location>
</feature>
<protein>
    <recommendedName>
        <fullName evidence="2">Riboflavin synthase</fullName>
        <ecNumber evidence="2">2.5.1.9</ecNumber>
    </recommendedName>
</protein>
<feature type="repeat" description="Lumazine-binding" evidence="3">
    <location>
        <begin position="1"/>
        <end position="97"/>
    </location>
</feature>
<reference evidence="6" key="1">
    <citation type="journal article" date="2019" name="Int. J. Syst. Evol. Microbiol.">
        <title>The Global Catalogue of Microorganisms (GCM) 10K type strain sequencing project: providing services to taxonomists for standard genome sequencing and annotation.</title>
        <authorList>
            <consortium name="The Broad Institute Genomics Platform"/>
            <consortium name="The Broad Institute Genome Sequencing Center for Infectious Disease"/>
            <person name="Wu L."/>
            <person name="Ma J."/>
        </authorList>
    </citation>
    <scope>NUCLEOTIDE SEQUENCE [LARGE SCALE GENOMIC DNA]</scope>
    <source>
        <strain evidence="6">IBRC 10765</strain>
    </source>
</reference>
<dbReference type="InterPro" id="IPR023366">
    <property type="entry name" value="ATP_synth_asu-like_sf"/>
</dbReference>
<dbReference type="PANTHER" id="PTHR21098">
    <property type="entry name" value="RIBOFLAVIN SYNTHASE ALPHA CHAIN"/>
    <property type="match status" value="1"/>
</dbReference>
<gene>
    <name evidence="5" type="ORF">ACFOOG_07160</name>
</gene>
<feature type="domain" description="Lumazine-binding" evidence="4">
    <location>
        <begin position="98"/>
        <end position="194"/>
    </location>
</feature>
<keyword evidence="6" id="KW-1185">Reference proteome</keyword>
<dbReference type="EMBL" id="JBHRYR010000002">
    <property type="protein sequence ID" value="MFC3852609.1"/>
    <property type="molecule type" value="Genomic_DNA"/>
</dbReference>
<evidence type="ECO:0000313" key="5">
    <source>
        <dbReference type="EMBL" id="MFC3852609.1"/>
    </source>
</evidence>
<dbReference type="InterPro" id="IPR026017">
    <property type="entry name" value="Lumazine-bd_dom"/>
</dbReference>
<organism evidence="5 6">
    <name type="scientific">Saccharospirillum mangrovi</name>
    <dbReference type="NCBI Taxonomy" id="2161747"/>
    <lineage>
        <taxon>Bacteria</taxon>
        <taxon>Pseudomonadati</taxon>
        <taxon>Pseudomonadota</taxon>
        <taxon>Gammaproteobacteria</taxon>
        <taxon>Oceanospirillales</taxon>
        <taxon>Saccharospirillaceae</taxon>
        <taxon>Saccharospirillum</taxon>
    </lineage>
</organism>
<dbReference type="InterPro" id="IPR001783">
    <property type="entry name" value="Lumazine-bd"/>
</dbReference>
<dbReference type="EC" id="2.5.1.9" evidence="2"/>
<dbReference type="PROSITE" id="PS51177">
    <property type="entry name" value="LUMAZINE_BIND"/>
    <property type="match status" value="2"/>
</dbReference>
<dbReference type="Gene3D" id="2.40.30.20">
    <property type="match status" value="2"/>
</dbReference>